<feature type="signal peptide" evidence="1">
    <location>
        <begin position="1"/>
        <end position="18"/>
    </location>
</feature>
<evidence type="ECO:0000313" key="3">
    <source>
        <dbReference type="Proteomes" id="UP000199041"/>
    </source>
</evidence>
<dbReference type="PROSITE" id="PS51257">
    <property type="entry name" value="PROKAR_LIPOPROTEIN"/>
    <property type="match status" value="1"/>
</dbReference>
<organism evidence="2 3">
    <name type="scientific">Arachidicoccus rhizosphaerae</name>
    <dbReference type="NCBI Taxonomy" id="551991"/>
    <lineage>
        <taxon>Bacteria</taxon>
        <taxon>Pseudomonadati</taxon>
        <taxon>Bacteroidota</taxon>
        <taxon>Chitinophagia</taxon>
        <taxon>Chitinophagales</taxon>
        <taxon>Chitinophagaceae</taxon>
        <taxon>Arachidicoccus</taxon>
    </lineage>
</organism>
<dbReference type="EMBL" id="FNQY01000005">
    <property type="protein sequence ID" value="SDZ97952.1"/>
    <property type="molecule type" value="Genomic_DNA"/>
</dbReference>
<keyword evidence="1" id="KW-0732">Signal</keyword>
<dbReference type="Pfam" id="PF12771">
    <property type="entry name" value="SusD-like_2"/>
    <property type="match status" value="1"/>
</dbReference>
<reference evidence="2 3" key="1">
    <citation type="submission" date="2016-10" db="EMBL/GenBank/DDBJ databases">
        <authorList>
            <person name="de Groot N.N."/>
        </authorList>
    </citation>
    <scope>NUCLEOTIDE SEQUENCE [LARGE SCALE GENOMIC DNA]</scope>
    <source>
        <strain evidence="2 3">Vu-144</strain>
    </source>
</reference>
<protein>
    <submittedName>
        <fullName evidence="2">Starch-binding associating with outer membrane</fullName>
    </submittedName>
</protein>
<gene>
    <name evidence="2" type="ORF">SAMN05192529_105130</name>
</gene>
<dbReference type="InterPro" id="IPR041662">
    <property type="entry name" value="SusD-like_2"/>
</dbReference>
<evidence type="ECO:0000313" key="2">
    <source>
        <dbReference type="EMBL" id="SDZ97952.1"/>
    </source>
</evidence>
<sequence>MNMLKKYMYLLVLPCLMAATWLSGCTKDFTSINTDPNNIPNALPDQLLAPALVSTMTYNMVRNRGFNNELMQITVNQSDADATVFRYDFKDSYSDYLYNGWYSELTNFKDLYSIASEELTYNASYMGISLVCQAWIYSMLTDTYGDIPFSESNKGKTENILEPKFDKQKDIYDSLFVYLESADTLLKKGTGITAASDPVYNGDVTKWRKFGNSLYLRLLLRISGKAEVHDKVVAKIQDIISDPSTYPLMSSVADDAVLRWTGQGAFISPFVATRAQDFRSPSICSFFIDHLVAWNDPRINIPQYGASGVNRLGIAPVSGNYVGVASGYVSGGGEDKGSYFYATDQTVNSLTPPAITMQTDPMTGLIMNYAELQFILAECAVKGWIDQDPATLYNSGVESGIKYWLPDYDQSVEQYLADGDIQFNATGTEDEQLEQIGLQKYYVMLWADLEQWFEYRRTGHPVLPKGPGLKNGGVMPARMKYPIYVQATNPTNYKAAIAEQGPDEISTQVWWQKP</sequence>
<dbReference type="AlphaFoldDB" id="A0A1H3XH50"/>
<dbReference type="SUPFAM" id="SSF48452">
    <property type="entry name" value="TPR-like"/>
    <property type="match status" value="1"/>
</dbReference>
<accession>A0A1H3XH50</accession>
<name>A0A1H3XH50_9BACT</name>
<dbReference type="STRING" id="551991.SAMN05192529_105130"/>
<dbReference type="Proteomes" id="UP000199041">
    <property type="component" value="Unassembled WGS sequence"/>
</dbReference>
<dbReference type="RefSeq" id="WP_244518774.1">
    <property type="nucleotide sequence ID" value="NZ_FNQY01000005.1"/>
</dbReference>
<feature type="chain" id="PRO_5011667963" evidence="1">
    <location>
        <begin position="19"/>
        <end position="514"/>
    </location>
</feature>
<dbReference type="InterPro" id="IPR011990">
    <property type="entry name" value="TPR-like_helical_dom_sf"/>
</dbReference>
<evidence type="ECO:0000256" key="1">
    <source>
        <dbReference type="SAM" id="SignalP"/>
    </source>
</evidence>
<dbReference type="Gene3D" id="1.25.40.390">
    <property type="match status" value="1"/>
</dbReference>
<keyword evidence="3" id="KW-1185">Reference proteome</keyword>
<proteinExistence type="predicted"/>